<keyword evidence="5 12" id="KW-0732">Signal</keyword>
<dbReference type="GO" id="GO:0044718">
    <property type="term" value="P:siderophore transmembrane transport"/>
    <property type="evidence" value="ECO:0007669"/>
    <property type="project" value="TreeGrafter"/>
</dbReference>
<comment type="subcellular location">
    <subcellularLocation>
        <location evidence="1 10">Cell outer membrane</location>
        <topology evidence="1 10">Multi-pass membrane protein</topology>
    </subcellularLocation>
</comment>
<dbReference type="SUPFAM" id="SSF56935">
    <property type="entry name" value="Porins"/>
    <property type="match status" value="1"/>
</dbReference>
<organism evidence="15 16">
    <name type="scientific">Desulfolithobacter dissulfuricans</name>
    <dbReference type="NCBI Taxonomy" id="2795293"/>
    <lineage>
        <taxon>Bacteria</taxon>
        <taxon>Pseudomonadati</taxon>
        <taxon>Thermodesulfobacteriota</taxon>
        <taxon>Desulfobulbia</taxon>
        <taxon>Desulfobulbales</taxon>
        <taxon>Desulfobulbaceae</taxon>
        <taxon>Desulfolithobacter</taxon>
    </lineage>
</organism>
<dbReference type="PROSITE" id="PS52016">
    <property type="entry name" value="TONB_DEPENDENT_REC_3"/>
    <property type="match status" value="1"/>
</dbReference>
<evidence type="ECO:0000256" key="8">
    <source>
        <dbReference type="ARBA" id="ARBA00023170"/>
    </source>
</evidence>
<dbReference type="InterPro" id="IPR039426">
    <property type="entry name" value="TonB-dep_rcpt-like"/>
</dbReference>
<dbReference type="GO" id="GO:0009279">
    <property type="term" value="C:cell outer membrane"/>
    <property type="evidence" value="ECO:0007669"/>
    <property type="project" value="UniProtKB-SubCell"/>
</dbReference>
<evidence type="ECO:0000256" key="5">
    <source>
        <dbReference type="ARBA" id="ARBA00022729"/>
    </source>
</evidence>
<evidence type="ECO:0000256" key="12">
    <source>
        <dbReference type="SAM" id="SignalP"/>
    </source>
</evidence>
<dbReference type="Gene3D" id="2.170.130.10">
    <property type="entry name" value="TonB-dependent receptor, plug domain"/>
    <property type="match status" value="1"/>
</dbReference>
<sequence>MQMKSNGRLSGRRYTSLLASVITLPLSTVMAGMSTTALAEQAAPEPAAVLEEVVVTATKTPHTLKDVPVETLVVDQEDIEQSNAQNVMELLSTVPGITTAVHDDIFGTYTWRASLRGLNFNDGYALILIDGQRVMGSGQSGGMGEYGIGLNQIPVEMIERIEVVKGPGSALYGSDAVAGVINIITRKTPDRPTARAGGAYGWYKVKERVRNGIVEKPSDDGESRNIARAYVSFGDHPLDRLGYLIHYDYESAEDIGADPIKSDRHSVMAKVDLAASNRLDLYFKGEASKYEKMDNREEDSFRLSAGFEHHPADDQVLAVKGYTYNWDFVHGYPGYAYGYKHGAIGFDQIETQHTWYTNERNTLVTGVEAQQQTIDYTIENSDGSIITVQEDITTCSLYGQDEITLLDDLVLVAGLRYDDHSTFGSRVNPKLSLMYSLTEDTVFRASAGQAFKSPTIRQLYYSAPYRHGSFYAQSNPDLKPETATGYSASLEQWLLGRSLMLNLGLFRNEVDDMVVREDTGTLYDGLPLLVYRNVEEAVTQGVELLARLERRDFSLTATYTYTDSENRDTGKELTYVPRHSFSLVPAYEWSQWNLGISSTLTCTGRQYTDADNTEQIDAHTVVDAKMYLKLSDKARISLELDNIFDSDKGDEGNFRTGRTILVKLDASF</sequence>
<keyword evidence="8" id="KW-0675">Receptor</keyword>
<dbReference type="Pfam" id="PF00593">
    <property type="entry name" value="TonB_dep_Rec_b-barrel"/>
    <property type="match status" value="1"/>
</dbReference>
<keyword evidence="6 11" id="KW-0798">TonB box</keyword>
<comment type="similarity">
    <text evidence="10 11">Belongs to the TonB-dependent receptor family.</text>
</comment>
<evidence type="ECO:0000256" key="9">
    <source>
        <dbReference type="ARBA" id="ARBA00023237"/>
    </source>
</evidence>
<keyword evidence="3 10" id="KW-1134">Transmembrane beta strand</keyword>
<keyword evidence="9 10" id="KW-0998">Cell outer membrane</keyword>
<evidence type="ECO:0000256" key="11">
    <source>
        <dbReference type="RuleBase" id="RU003357"/>
    </source>
</evidence>
<evidence type="ECO:0000256" key="1">
    <source>
        <dbReference type="ARBA" id="ARBA00004571"/>
    </source>
</evidence>
<dbReference type="InterPro" id="IPR000531">
    <property type="entry name" value="Beta-barrel_TonB"/>
</dbReference>
<dbReference type="PANTHER" id="PTHR30069:SF29">
    <property type="entry name" value="HEMOGLOBIN AND HEMOGLOBIN-HAPTOGLOBIN-BINDING PROTEIN 1-RELATED"/>
    <property type="match status" value="1"/>
</dbReference>
<evidence type="ECO:0000259" key="13">
    <source>
        <dbReference type="Pfam" id="PF00593"/>
    </source>
</evidence>
<keyword evidence="4 10" id="KW-0812">Transmembrane</keyword>
<evidence type="ECO:0000313" key="15">
    <source>
        <dbReference type="EMBL" id="BCO10380.1"/>
    </source>
</evidence>
<dbReference type="Pfam" id="PF07715">
    <property type="entry name" value="Plug"/>
    <property type="match status" value="1"/>
</dbReference>
<feature type="domain" description="TonB-dependent receptor-like beta-barrel" evidence="13">
    <location>
        <begin position="283"/>
        <end position="643"/>
    </location>
</feature>
<proteinExistence type="inferred from homology"/>
<dbReference type="CDD" id="cd01347">
    <property type="entry name" value="ligand_gated_channel"/>
    <property type="match status" value="1"/>
</dbReference>
<evidence type="ECO:0000256" key="6">
    <source>
        <dbReference type="ARBA" id="ARBA00023077"/>
    </source>
</evidence>
<dbReference type="RefSeq" id="WP_267927112.1">
    <property type="nucleotide sequence ID" value="NZ_AP024233.1"/>
</dbReference>
<dbReference type="PANTHER" id="PTHR30069">
    <property type="entry name" value="TONB-DEPENDENT OUTER MEMBRANE RECEPTOR"/>
    <property type="match status" value="1"/>
</dbReference>
<feature type="domain" description="TonB-dependent receptor plug" evidence="14">
    <location>
        <begin position="64"/>
        <end position="180"/>
    </location>
</feature>
<dbReference type="InterPro" id="IPR012910">
    <property type="entry name" value="Plug_dom"/>
</dbReference>
<dbReference type="GO" id="GO:0015344">
    <property type="term" value="F:siderophore uptake transmembrane transporter activity"/>
    <property type="evidence" value="ECO:0007669"/>
    <property type="project" value="TreeGrafter"/>
</dbReference>
<protein>
    <submittedName>
        <fullName evidence="15">Vitamin B12 transporter BtuB</fullName>
    </submittedName>
</protein>
<reference evidence="15" key="1">
    <citation type="submission" date="2020-12" db="EMBL/GenBank/DDBJ databases">
        <title>Desulfobium dissulfuricans gen. nov., sp. nov., a novel mesophilic, sulfate-reducing bacterium isolated from a deep-sea hydrothermal vent.</title>
        <authorList>
            <person name="Hashimoto Y."/>
            <person name="Tame A."/>
            <person name="Sawayama S."/>
            <person name="Miyazaki J."/>
            <person name="Takai K."/>
            <person name="Nakagawa S."/>
        </authorList>
    </citation>
    <scope>NUCLEOTIDE SEQUENCE</scope>
    <source>
        <strain evidence="15">GF1</strain>
    </source>
</reference>
<dbReference type="EMBL" id="AP024233">
    <property type="protein sequence ID" value="BCO10380.1"/>
    <property type="molecule type" value="Genomic_DNA"/>
</dbReference>
<evidence type="ECO:0000259" key="14">
    <source>
        <dbReference type="Pfam" id="PF07715"/>
    </source>
</evidence>
<keyword evidence="2 10" id="KW-0813">Transport</keyword>
<keyword evidence="7 10" id="KW-0472">Membrane</keyword>
<evidence type="ECO:0000313" key="16">
    <source>
        <dbReference type="Proteomes" id="UP001063350"/>
    </source>
</evidence>
<keyword evidence="16" id="KW-1185">Reference proteome</keyword>
<gene>
    <name evidence="15" type="primary">btuB</name>
    <name evidence="15" type="ORF">GF1_27560</name>
</gene>
<accession>A0A915U3W6</accession>
<evidence type="ECO:0000256" key="2">
    <source>
        <dbReference type="ARBA" id="ARBA00022448"/>
    </source>
</evidence>
<feature type="chain" id="PRO_5037643557" evidence="12">
    <location>
        <begin position="40"/>
        <end position="668"/>
    </location>
</feature>
<dbReference type="InterPro" id="IPR037066">
    <property type="entry name" value="Plug_dom_sf"/>
</dbReference>
<name>A0A915U3W6_9BACT</name>
<evidence type="ECO:0000256" key="3">
    <source>
        <dbReference type="ARBA" id="ARBA00022452"/>
    </source>
</evidence>
<dbReference type="InterPro" id="IPR036942">
    <property type="entry name" value="Beta-barrel_TonB_sf"/>
</dbReference>
<dbReference type="Proteomes" id="UP001063350">
    <property type="component" value="Chromosome"/>
</dbReference>
<dbReference type="Gene3D" id="2.40.170.20">
    <property type="entry name" value="TonB-dependent receptor, beta-barrel domain"/>
    <property type="match status" value="1"/>
</dbReference>
<evidence type="ECO:0000256" key="4">
    <source>
        <dbReference type="ARBA" id="ARBA00022692"/>
    </source>
</evidence>
<evidence type="ECO:0000256" key="7">
    <source>
        <dbReference type="ARBA" id="ARBA00023136"/>
    </source>
</evidence>
<dbReference type="KEGG" id="ddu:GF1_27560"/>
<dbReference type="AlphaFoldDB" id="A0A915U3W6"/>
<feature type="signal peptide" evidence="12">
    <location>
        <begin position="1"/>
        <end position="39"/>
    </location>
</feature>
<evidence type="ECO:0000256" key="10">
    <source>
        <dbReference type="PROSITE-ProRule" id="PRU01360"/>
    </source>
</evidence>